<evidence type="ECO:0000256" key="3">
    <source>
        <dbReference type="ARBA" id="ARBA00022448"/>
    </source>
</evidence>
<keyword evidence="8 9" id="KW-0472">Membrane</keyword>
<protein>
    <submittedName>
        <fullName evidence="10">Trk system potassium uptake protein TrkG</fullName>
    </submittedName>
</protein>
<evidence type="ECO:0000256" key="8">
    <source>
        <dbReference type="ARBA" id="ARBA00023136"/>
    </source>
</evidence>
<feature type="transmembrane region" description="Helical" evidence="9">
    <location>
        <begin position="40"/>
        <end position="59"/>
    </location>
</feature>
<feature type="transmembrane region" description="Helical" evidence="9">
    <location>
        <begin position="215"/>
        <end position="236"/>
    </location>
</feature>
<feature type="transmembrane region" description="Helical" evidence="9">
    <location>
        <begin position="413"/>
        <end position="436"/>
    </location>
</feature>
<comment type="similarity">
    <text evidence="2">Belongs to the TrkH potassium transport family.</text>
</comment>
<accession>A0A238JE78</accession>
<evidence type="ECO:0000313" key="11">
    <source>
        <dbReference type="Proteomes" id="UP000225972"/>
    </source>
</evidence>
<dbReference type="Pfam" id="PF02386">
    <property type="entry name" value="TrkH"/>
    <property type="match status" value="1"/>
</dbReference>
<evidence type="ECO:0000256" key="5">
    <source>
        <dbReference type="ARBA" id="ARBA00022692"/>
    </source>
</evidence>
<keyword evidence="4" id="KW-1003">Cell membrane</keyword>
<feature type="transmembrane region" description="Helical" evidence="9">
    <location>
        <begin position="192"/>
        <end position="209"/>
    </location>
</feature>
<proteinExistence type="inferred from homology"/>
<dbReference type="RefSeq" id="WP_099246273.1">
    <property type="nucleotide sequence ID" value="NZ_FXXP01000002.1"/>
</dbReference>
<keyword evidence="7" id="KW-0406">Ion transport</keyword>
<keyword evidence="5 9" id="KW-0812">Transmembrane</keyword>
<dbReference type="GO" id="GO:0005886">
    <property type="term" value="C:plasma membrane"/>
    <property type="evidence" value="ECO:0007669"/>
    <property type="project" value="UniProtKB-SubCell"/>
</dbReference>
<keyword evidence="11" id="KW-1185">Reference proteome</keyword>
<gene>
    <name evidence="10" type="primary">trkG</name>
    <name evidence="10" type="ORF">TRP8649_02851</name>
</gene>
<feature type="transmembrane region" description="Helical" evidence="9">
    <location>
        <begin position="133"/>
        <end position="154"/>
    </location>
</feature>
<evidence type="ECO:0000256" key="2">
    <source>
        <dbReference type="ARBA" id="ARBA00009137"/>
    </source>
</evidence>
<dbReference type="EMBL" id="FXXP01000002">
    <property type="protein sequence ID" value="SMX28725.1"/>
    <property type="molecule type" value="Genomic_DNA"/>
</dbReference>
<feature type="transmembrane region" description="Helical" evidence="9">
    <location>
        <begin position="71"/>
        <end position="90"/>
    </location>
</feature>
<evidence type="ECO:0000256" key="4">
    <source>
        <dbReference type="ARBA" id="ARBA00022475"/>
    </source>
</evidence>
<dbReference type="Proteomes" id="UP000225972">
    <property type="component" value="Unassembled WGS sequence"/>
</dbReference>
<dbReference type="PANTHER" id="PTHR32024:SF2">
    <property type="entry name" value="TRK SYSTEM POTASSIUM UPTAKE PROTEIN TRKG-RELATED"/>
    <property type="match status" value="1"/>
</dbReference>
<dbReference type="AlphaFoldDB" id="A0A238JE78"/>
<keyword evidence="6 9" id="KW-1133">Transmembrane helix</keyword>
<name>A0A238JE78_9RHOB</name>
<evidence type="ECO:0000256" key="1">
    <source>
        <dbReference type="ARBA" id="ARBA00004651"/>
    </source>
</evidence>
<evidence type="ECO:0000256" key="6">
    <source>
        <dbReference type="ARBA" id="ARBA00022989"/>
    </source>
</evidence>
<organism evidence="10 11">
    <name type="scientific">Pelagimonas phthalicica</name>
    <dbReference type="NCBI Taxonomy" id="1037362"/>
    <lineage>
        <taxon>Bacteria</taxon>
        <taxon>Pseudomonadati</taxon>
        <taxon>Pseudomonadota</taxon>
        <taxon>Alphaproteobacteria</taxon>
        <taxon>Rhodobacterales</taxon>
        <taxon>Roseobacteraceae</taxon>
        <taxon>Pelagimonas</taxon>
    </lineage>
</organism>
<feature type="transmembrane region" description="Helical" evidence="9">
    <location>
        <begin position="243"/>
        <end position="262"/>
    </location>
</feature>
<reference evidence="11" key="1">
    <citation type="submission" date="2017-05" db="EMBL/GenBank/DDBJ databases">
        <authorList>
            <person name="Rodrigo-Torres L."/>
            <person name="Arahal R. D."/>
            <person name="Lucena T."/>
        </authorList>
    </citation>
    <scope>NUCLEOTIDE SEQUENCE [LARGE SCALE GENOMIC DNA]</scope>
    <source>
        <strain evidence="11">CECT 8649</strain>
    </source>
</reference>
<evidence type="ECO:0000256" key="9">
    <source>
        <dbReference type="SAM" id="Phobius"/>
    </source>
</evidence>
<dbReference type="InterPro" id="IPR003445">
    <property type="entry name" value="Cat_transpt"/>
</dbReference>
<feature type="transmembrane region" description="Helical" evidence="9">
    <location>
        <begin position="317"/>
        <end position="336"/>
    </location>
</feature>
<dbReference type="GO" id="GO:0008324">
    <property type="term" value="F:monoatomic cation transmembrane transporter activity"/>
    <property type="evidence" value="ECO:0007669"/>
    <property type="project" value="InterPro"/>
</dbReference>
<feature type="transmembrane region" description="Helical" evidence="9">
    <location>
        <begin position="475"/>
        <end position="497"/>
    </location>
</feature>
<keyword evidence="3" id="KW-0813">Transport</keyword>
<evidence type="ECO:0000256" key="7">
    <source>
        <dbReference type="ARBA" id="ARBA00023065"/>
    </source>
</evidence>
<feature type="transmembrane region" description="Helical" evidence="9">
    <location>
        <begin position="348"/>
        <end position="372"/>
    </location>
</feature>
<comment type="subcellular location">
    <subcellularLocation>
        <location evidence="1">Cell membrane</location>
        <topology evidence="1">Multi-pass membrane protein</topology>
    </subcellularLocation>
</comment>
<dbReference type="OrthoDB" id="7818483at2"/>
<dbReference type="GO" id="GO:0030001">
    <property type="term" value="P:metal ion transport"/>
    <property type="evidence" value="ECO:0007669"/>
    <property type="project" value="UniProtKB-ARBA"/>
</dbReference>
<sequence>MNAIKNLPFFLLMLLAASLSTLVPAIYALWIEEFHDARSFFYAGLIGVILTSFVGLALATRPHNASAMSQLVALLAGFALLPVILAVPFYEAVRNTSFSSAYFEMVSALTTTGATLFEPDRLSGPEHLWRAQVGWLGGLLMWVSASAILAPLALGGFEVTAAGAPGQAVAQGAARSGRGDPAARLLRSTQELFPVYAGLTLALAVMLLVSGDPPLVAICHAMSVLATSGISPIGGLVDSPSGLPGEMIVFCFLFFALSRLTFSTDTGQSTRTGLLYDPEFRMGLAIILIVPLTLFLRHWLAAFDVGDERNFAAGLRALWGGLFTGLSFLTTTGFVSDDWASAQGWSGLSTPGIILMALAILGGGVATTAGGVKLLRVFALYVNGAREIEKLIHPSSIGRSGPVMRRIRREGAFIAWVFFMLFAVTLAGLTMILGLYGLDFETSVTLTVASLANTGPLIQVAPAETFDLLALAPSAKLILCAAMILGRLELLAIIVMISPDSWRG</sequence>
<feature type="transmembrane region" description="Helical" evidence="9">
    <location>
        <begin position="282"/>
        <end position="305"/>
    </location>
</feature>
<evidence type="ECO:0000313" key="10">
    <source>
        <dbReference type="EMBL" id="SMX28725.1"/>
    </source>
</evidence>
<dbReference type="PANTHER" id="PTHR32024">
    <property type="entry name" value="TRK SYSTEM POTASSIUM UPTAKE PROTEIN TRKG-RELATED"/>
    <property type="match status" value="1"/>
</dbReference>